<keyword evidence="1" id="KW-0732">Signal</keyword>
<comment type="caution">
    <text evidence="2">The sequence shown here is derived from an EMBL/GenBank/DDBJ whole genome shotgun (WGS) entry which is preliminary data.</text>
</comment>
<dbReference type="SUPFAM" id="SSF53474">
    <property type="entry name" value="alpha/beta-Hydrolases"/>
    <property type="match status" value="1"/>
</dbReference>
<feature type="chain" id="PRO_5019847397" evidence="1">
    <location>
        <begin position="22"/>
        <end position="273"/>
    </location>
</feature>
<dbReference type="InterPro" id="IPR050583">
    <property type="entry name" value="Mycobacterial_A85_antigen"/>
</dbReference>
<sequence>MIMKKTLSFLLFIFCVFSSQAEIIKTKVKSDAMNKDIPCVIITPTNYNPSATYPVIYLLHGYGGNQNTWPDIKKDLSQTATQDSIIFVCPNGENSWYWDSPFNKESQFETFISKELVSYVDKNFSTRNDRTGRAITGLSMGGHGALWLAIRHQDIFGAAGSTSGGVDIRPFPDNWDMKKQLGEYINNKEIWDNHTVINQINKLQDGKLAIIFDCGFKDFFFEVNNNLHNTLLKQGIAHDYIVRPGEHNSQYWGNSIDYQILFFKKFFQKRLPK</sequence>
<dbReference type="PANTHER" id="PTHR48098:SF1">
    <property type="entry name" value="DIACYLGLYCEROL ACYLTRANSFERASE_MYCOLYLTRANSFERASE AG85A"/>
    <property type="match status" value="1"/>
</dbReference>
<dbReference type="InterPro" id="IPR029058">
    <property type="entry name" value="AB_hydrolase_fold"/>
</dbReference>
<accession>A0A495WEX8</accession>
<dbReference type="GO" id="GO:0016787">
    <property type="term" value="F:hydrolase activity"/>
    <property type="evidence" value="ECO:0007669"/>
    <property type="project" value="UniProtKB-KW"/>
</dbReference>
<keyword evidence="3" id="KW-1185">Reference proteome</keyword>
<name>A0A495WEX8_9BACT</name>
<organism evidence="2 3">
    <name type="scientific">Coprobacter fastidiosus NSB1 = JCM 33896</name>
    <dbReference type="NCBI Taxonomy" id="1349822"/>
    <lineage>
        <taxon>Bacteria</taxon>
        <taxon>Pseudomonadati</taxon>
        <taxon>Bacteroidota</taxon>
        <taxon>Bacteroidia</taxon>
        <taxon>Bacteroidales</taxon>
        <taxon>Barnesiellaceae</taxon>
        <taxon>Coprobacter</taxon>
    </lineage>
</organism>
<dbReference type="EMBL" id="RBXN01000002">
    <property type="protein sequence ID" value="RKT59787.1"/>
    <property type="molecule type" value="Genomic_DNA"/>
</dbReference>
<protein>
    <submittedName>
        <fullName evidence="2">S-formylglutathione hydrolase FrmB</fullName>
    </submittedName>
</protein>
<feature type="signal peptide" evidence="1">
    <location>
        <begin position="1"/>
        <end position="21"/>
    </location>
</feature>
<reference evidence="2 3" key="1">
    <citation type="submission" date="2018-10" db="EMBL/GenBank/DDBJ databases">
        <title>Genomic Encyclopedia of Archaeal and Bacterial Type Strains, Phase II (KMG-II): from individual species to whole genera.</title>
        <authorList>
            <person name="Goeker M."/>
        </authorList>
    </citation>
    <scope>NUCLEOTIDE SEQUENCE [LARGE SCALE GENOMIC DNA]</scope>
    <source>
        <strain evidence="2 3">NSB1</strain>
    </source>
</reference>
<dbReference type="Pfam" id="PF00756">
    <property type="entry name" value="Esterase"/>
    <property type="match status" value="1"/>
</dbReference>
<gene>
    <name evidence="2" type="ORF">BC742_0708</name>
</gene>
<dbReference type="Gene3D" id="3.40.50.1820">
    <property type="entry name" value="alpha/beta hydrolase"/>
    <property type="match status" value="1"/>
</dbReference>
<keyword evidence="2" id="KW-0378">Hydrolase</keyword>
<dbReference type="Proteomes" id="UP000269493">
    <property type="component" value="Unassembled WGS sequence"/>
</dbReference>
<dbReference type="AlphaFoldDB" id="A0A495WEX8"/>
<evidence type="ECO:0000256" key="1">
    <source>
        <dbReference type="SAM" id="SignalP"/>
    </source>
</evidence>
<dbReference type="InterPro" id="IPR000801">
    <property type="entry name" value="Esterase-like"/>
</dbReference>
<dbReference type="GO" id="GO:0016747">
    <property type="term" value="F:acyltransferase activity, transferring groups other than amino-acyl groups"/>
    <property type="evidence" value="ECO:0007669"/>
    <property type="project" value="TreeGrafter"/>
</dbReference>
<evidence type="ECO:0000313" key="3">
    <source>
        <dbReference type="Proteomes" id="UP000269493"/>
    </source>
</evidence>
<proteinExistence type="predicted"/>
<dbReference type="PANTHER" id="PTHR48098">
    <property type="entry name" value="ENTEROCHELIN ESTERASE-RELATED"/>
    <property type="match status" value="1"/>
</dbReference>
<evidence type="ECO:0000313" key="2">
    <source>
        <dbReference type="EMBL" id="RKT59787.1"/>
    </source>
</evidence>